<dbReference type="InterPro" id="IPR004045">
    <property type="entry name" value="Glutathione_S-Trfase_N"/>
</dbReference>
<feature type="domain" description="GST C-terminal" evidence="2">
    <location>
        <begin position="173"/>
        <end position="302"/>
    </location>
</feature>
<dbReference type="InterPro" id="IPR004046">
    <property type="entry name" value="GST_C"/>
</dbReference>
<dbReference type="InterPro" id="IPR010987">
    <property type="entry name" value="Glutathione-S-Trfase_C-like"/>
</dbReference>
<dbReference type="PANTHER" id="PTHR11571">
    <property type="entry name" value="GLUTATHIONE S-TRANSFERASE"/>
    <property type="match status" value="1"/>
</dbReference>
<dbReference type="InterPro" id="IPR036249">
    <property type="entry name" value="Thioredoxin-like_sf"/>
</dbReference>
<dbReference type="SUPFAM" id="SSF47616">
    <property type="entry name" value="GST C-terminal domain-like"/>
    <property type="match status" value="1"/>
</dbReference>
<dbReference type="PANTHER" id="PTHR11571:SF150">
    <property type="entry name" value="GLUTATHIONE S-TRANSFERASE"/>
    <property type="match status" value="1"/>
</dbReference>
<dbReference type="AlphaFoldDB" id="A0A7S2J534"/>
<dbReference type="Gene3D" id="1.20.1050.10">
    <property type="match status" value="1"/>
</dbReference>
<dbReference type="InterPro" id="IPR050213">
    <property type="entry name" value="GST_superfamily"/>
</dbReference>
<evidence type="ECO:0008006" key="4">
    <source>
        <dbReference type="Google" id="ProtNLM"/>
    </source>
</evidence>
<dbReference type="InterPro" id="IPR036282">
    <property type="entry name" value="Glutathione-S-Trfase_C_sf"/>
</dbReference>
<dbReference type="GO" id="GO:0006749">
    <property type="term" value="P:glutathione metabolic process"/>
    <property type="evidence" value="ECO:0007669"/>
    <property type="project" value="TreeGrafter"/>
</dbReference>
<evidence type="ECO:0000313" key="3">
    <source>
        <dbReference type="EMBL" id="CAD9536419.1"/>
    </source>
</evidence>
<dbReference type="Pfam" id="PF14497">
    <property type="entry name" value="GST_C_3"/>
    <property type="match status" value="1"/>
</dbReference>
<reference evidence="3" key="1">
    <citation type="submission" date="2021-01" db="EMBL/GenBank/DDBJ databases">
        <authorList>
            <person name="Corre E."/>
            <person name="Pelletier E."/>
            <person name="Niang G."/>
            <person name="Scheremetjew M."/>
            <person name="Finn R."/>
            <person name="Kale V."/>
            <person name="Holt S."/>
            <person name="Cochrane G."/>
            <person name="Meng A."/>
            <person name="Brown T."/>
            <person name="Cohen L."/>
        </authorList>
    </citation>
    <scope>NUCLEOTIDE SEQUENCE</scope>
    <source>
        <strain evidence="3">RCC3387</strain>
    </source>
</reference>
<sequence>MAPKKTAPKKAAPKTYDFSGLEVGMRVQAESDGTYFAAEVVAVSTSKSRARAPVKVSYKGYEGYDEWLGGDRIRSKALKVVVPEKKTEDRPAREAPHLIYFPLAGRGEVIRLIAAVGGVKITESSELPEGCTKDMYLSPGSIPLLKHGDLRMSQSTAIENYVATLAPKFRRLSPKQRAVDQQFACIKEEILGNCAKTIFVTMKADKGQAKKEFTELFDKWLPLLETRVPAEGFVHGGKLPTVADLCVLNITTGYMPFGAAVKHAGYDFGKYPKVMALSERTAKAESVAAFLASSTTAAANPMGL</sequence>
<evidence type="ECO:0000259" key="1">
    <source>
        <dbReference type="PROSITE" id="PS50404"/>
    </source>
</evidence>
<dbReference type="PROSITE" id="PS50404">
    <property type="entry name" value="GST_NTER"/>
    <property type="match status" value="1"/>
</dbReference>
<dbReference type="SUPFAM" id="SSF54160">
    <property type="entry name" value="Chromo domain-like"/>
    <property type="match status" value="1"/>
</dbReference>
<dbReference type="PROSITE" id="PS50405">
    <property type="entry name" value="GST_CTER"/>
    <property type="match status" value="1"/>
</dbReference>
<gene>
    <name evidence="3" type="ORF">BRAN1462_LOCUS14353</name>
</gene>
<dbReference type="EMBL" id="HBGW01022628">
    <property type="protein sequence ID" value="CAD9536419.1"/>
    <property type="molecule type" value="Transcribed_RNA"/>
</dbReference>
<dbReference type="Gene3D" id="3.40.30.10">
    <property type="entry name" value="Glutaredoxin"/>
    <property type="match status" value="1"/>
</dbReference>
<evidence type="ECO:0000259" key="2">
    <source>
        <dbReference type="PROSITE" id="PS50405"/>
    </source>
</evidence>
<name>A0A7S2J534_9DINO</name>
<accession>A0A7S2J534</accession>
<feature type="domain" description="GST N-terminal" evidence="1">
    <location>
        <begin position="94"/>
        <end position="170"/>
    </location>
</feature>
<protein>
    <recommendedName>
        <fullName evidence="4">Glutathione S-transferase</fullName>
    </recommendedName>
</protein>
<dbReference type="GO" id="GO:0004364">
    <property type="term" value="F:glutathione transferase activity"/>
    <property type="evidence" value="ECO:0007669"/>
    <property type="project" value="TreeGrafter"/>
</dbReference>
<dbReference type="InterPro" id="IPR016197">
    <property type="entry name" value="Chromo-like_dom_sf"/>
</dbReference>
<organism evidence="3">
    <name type="scientific">Zooxanthella nutricula</name>
    <dbReference type="NCBI Taxonomy" id="1333877"/>
    <lineage>
        <taxon>Eukaryota</taxon>
        <taxon>Sar</taxon>
        <taxon>Alveolata</taxon>
        <taxon>Dinophyceae</taxon>
        <taxon>Peridiniales</taxon>
        <taxon>Peridiniales incertae sedis</taxon>
        <taxon>Zooxanthella</taxon>
    </lineage>
</organism>
<proteinExistence type="predicted"/>
<dbReference type="SUPFAM" id="SSF52833">
    <property type="entry name" value="Thioredoxin-like"/>
    <property type="match status" value="1"/>
</dbReference>